<dbReference type="EMBL" id="JAHLQT010023139">
    <property type="protein sequence ID" value="KAG7165889.1"/>
    <property type="molecule type" value="Genomic_DNA"/>
</dbReference>
<comment type="caution">
    <text evidence="1">The sequence shown here is derived from an EMBL/GenBank/DDBJ whole genome shotgun (WGS) entry which is preliminary data.</text>
</comment>
<organism evidence="1 2">
    <name type="scientific">Homarus americanus</name>
    <name type="common">American lobster</name>
    <dbReference type="NCBI Taxonomy" id="6706"/>
    <lineage>
        <taxon>Eukaryota</taxon>
        <taxon>Metazoa</taxon>
        <taxon>Ecdysozoa</taxon>
        <taxon>Arthropoda</taxon>
        <taxon>Crustacea</taxon>
        <taxon>Multicrustacea</taxon>
        <taxon>Malacostraca</taxon>
        <taxon>Eumalacostraca</taxon>
        <taxon>Eucarida</taxon>
        <taxon>Decapoda</taxon>
        <taxon>Pleocyemata</taxon>
        <taxon>Astacidea</taxon>
        <taxon>Nephropoidea</taxon>
        <taxon>Nephropidae</taxon>
        <taxon>Homarus</taxon>
    </lineage>
</organism>
<evidence type="ECO:0000313" key="1">
    <source>
        <dbReference type="EMBL" id="KAG7165889.1"/>
    </source>
</evidence>
<keyword evidence="2" id="KW-1185">Reference proteome</keyword>
<dbReference type="Proteomes" id="UP000747542">
    <property type="component" value="Unassembled WGS sequence"/>
</dbReference>
<dbReference type="AlphaFoldDB" id="A0A8J5MWR6"/>
<name>A0A8J5MWR6_HOMAM</name>
<feature type="non-terminal residue" evidence="1">
    <location>
        <position position="1"/>
    </location>
</feature>
<sequence>MSRTIYIPAIRSLTYYATPAFNTLSEWQWEKLEVAQNNAMRVIVKAPLRTKIKDLHMETGFTSLQTRTERLTACFATKLISRARESDIKNGLLRALNLNRNLLCAADAVNRLELKDTILSKGPNTMTPDYSTPAPWESPPAVFNILQTGTRKADCNPHEPRQVAERNMKALTPHNSTVYKTDGSVEPTSTKTRAAFTIEGGNTSLWRTSDGCSTFQVKLAVILGDLRHASINSQQGVVIQTDSRFGCGCLWFVVVYGRSSAAPGNSNQAHTDVPGGEFGNCSKYTDVSGTDPVKSKQAQT</sequence>
<proteinExistence type="predicted"/>
<protein>
    <submittedName>
        <fullName evidence="1">Uncharacterized protein</fullName>
    </submittedName>
</protein>
<reference evidence="1" key="1">
    <citation type="journal article" date="2021" name="Sci. Adv.">
        <title>The American lobster genome reveals insights on longevity, neural, and immune adaptations.</title>
        <authorList>
            <person name="Polinski J.M."/>
            <person name="Zimin A.V."/>
            <person name="Clark K.F."/>
            <person name="Kohn A.B."/>
            <person name="Sadowski N."/>
            <person name="Timp W."/>
            <person name="Ptitsyn A."/>
            <person name="Khanna P."/>
            <person name="Romanova D.Y."/>
            <person name="Williams P."/>
            <person name="Greenwood S.J."/>
            <person name="Moroz L.L."/>
            <person name="Walt D.R."/>
            <person name="Bodnar A.G."/>
        </authorList>
    </citation>
    <scope>NUCLEOTIDE SEQUENCE</scope>
    <source>
        <strain evidence="1">GMGI-L3</strain>
    </source>
</reference>
<accession>A0A8J5MWR6</accession>
<gene>
    <name evidence="1" type="ORF">Hamer_G011788</name>
</gene>
<evidence type="ECO:0000313" key="2">
    <source>
        <dbReference type="Proteomes" id="UP000747542"/>
    </source>
</evidence>